<dbReference type="GeneID" id="6191541"/>
<feature type="non-terminal residue" evidence="2">
    <location>
        <position position="1"/>
    </location>
</feature>
<dbReference type="AlphaFoldDB" id="B2AUL3"/>
<reference evidence="2" key="2">
    <citation type="submission" date="2008-07" db="EMBL/GenBank/DDBJ databases">
        <authorList>
            <person name="Genoscope - CEA"/>
        </authorList>
    </citation>
    <scope>NUCLEOTIDE SEQUENCE</scope>
    <source>
        <strain evidence="2">S mat+</strain>
    </source>
</reference>
<reference evidence="2" key="1">
    <citation type="journal article" date="2008" name="Genome Biol.">
        <title>The genome sequence of the model ascomycete fungus Podospora anserina.</title>
        <authorList>
            <person name="Espagne E."/>
            <person name="Lespinet O."/>
            <person name="Malagnac F."/>
            <person name="Da Silva C."/>
            <person name="Jaillon O."/>
            <person name="Porcel B.M."/>
            <person name="Couloux A."/>
            <person name="Aury J.-M."/>
            <person name="Segurens B."/>
            <person name="Poulain J."/>
            <person name="Anthouard V."/>
            <person name="Grossetete S."/>
            <person name="Khalili H."/>
            <person name="Coppin E."/>
            <person name="Dequard-Chablat M."/>
            <person name="Picard M."/>
            <person name="Contamine V."/>
            <person name="Arnaise S."/>
            <person name="Bourdais A."/>
            <person name="Berteaux-Lecellier V."/>
            <person name="Gautheret D."/>
            <person name="de Vries R.P."/>
            <person name="Battaglia E."/>
            <person name="Coutinho P.M."/>
            <person name="Danchin E.G.J."/>
            <person name="Henrissat B."/>
            <person name="El Khoury R."/>
            <person name="Sainsard-Chanet A."/>
            <person name="Boivin A."/>
            <person name="Pinan-Lucarre B."/>
            <person name="Sellem C.H."/>
            <person name="Debuchy R."/>
            <person name="Wincker P."/>
            <person name="Weissenbach J."/>
            <person name="Silar P."/>
        </authorList>
    </citation>
    <scope>NUCLEOTIDE SEQUENCE [LARGE SCALE GENOMIC DNA]</scope>
    <source>
        <strain evidence="2">S mat+</strain>
    </source>
</reference>
<dbReference type="VEuPathDB" id="FungiDB:PODANS_1_19500"/>
<dbReference type="HOGENOM" id="CLU_1334717_0_0_1"/>
<gene>
    <name evidence="2" type="ORF">PODANS_1_19500</name>
</gene>
<organism evidence="2">
    <name type="scientific">Podospora anserina (strain S / ATCC MYA-4624 / DSM 980 / FGSC 10383)</name>
    <name type="common">Pleurage anserina</name>
    <dbReference type="NCBI Taxonomy" id="515849"/>
    <lineage>
        <taxon>Eukaryota</taxon>
        <taxon>Fungi</taxon>
        <taxon>Dikarya</taxon>
        <taxon>Ascomycota</taxon>
        <taxon>Pezizomycotina</taxon>
        <taxon>Sordariomycetes</taxon>
        <taxon>Sordariomycetidae</taxon>
        <taxon>Sordariales</taxon>
        <taxon>Podosporaceae</taxon>
        <taxon>Podospora</taxon>
        <taxon>Podospora anserina</taxon>
    </lineage>
</organism>
<name>B2AUL3_PODAN</name>
<evidence type="ECO:0000256" key="1">
    <source>
        <dbReference type="SAM" id="MobiDB-lite"/>
    </source>
</evidence>
<dbReference type="RefSeq" id="XP_001907415.1">
    <property type="nucleotide sequence ID" value="XM_001907380.1"/>
</dbReference>
<dbReference type="EMBL" id="CU633899">
    <property type="protein sequence ID" value="CAP68086.1"/>
    <property type="molecule type" value="Genomic_DNA"/>
</dbReference>
<protein>
    <submittedName>
        <fullName evidence="2">Podospora anserina S mat+ genomic DNA chromosome 1, supercontig 4</fullName>
    </submittedName>
</protein>
<dbReference type="KEGG" id="pan:PODANSg4448"/>
<feature type="compositionally biased region" description="Basic and acidic residues" evidence="1">
    <location>
        <begin position="119"/>
        <end position="154"/>
    </location>
</feature>
<sequence>GGGGGGESKLFSILPPKSILANDSSGEGGTVRGVRGDSLLISAGGGLEGQQGDRYQSLAGLVGLDSLGGMDKDEEGGSVFAETQQGGQQFNRSRGVRPFSPQPQHVRMNPDRLLGTSVEVDHDGGLVGMEKKDDDEGKTETDDEEAHPWRNEGLRKRRSSSSLASETGNLLLRDRSLVSTSLGEPQERVGGGESSWSVADTERNSP</sequence>
<feature type="region of interest" description="Disordered" evidence="1">
    <location>
        <begin position="69"/>
        <end position="206"/>
    </location>
</feature>
<accession>B2AUL3</accession>
<proteinExistence type="predicted"/>
<dbReference type="OrthoDB" id="5594612at2759"/>
<feature type="compositionally biased region" description="Polar residues" evidence="1">
    <location>
        <begin position="81"/>
        <end position="92"/>
    </location>
</feature>
<evidence type="ECO:0000313" key="2">
    <source>
        <dbReference type="EMBL" id="CAP68086.1"/>
    </source>
</evidence>